<sequence length="279" mass="30845">MRKLFWVLIFAAVAVNATYVNIKEPFPSSGLVENSSIYMGKAAPGQTVYIVAERATIDAAGGSMIYMGWDKLAIEDLPEGWTAEDSPWYETPMKAKIRISPDAKNGTRYYFKAKAVDEGNLNGLGNLTINVSIDVSDDVFKIDVSPPEVETGVGQPAIYYIDIENEGAASDTFSITSRGVPAWKFKKDVFVPHAIDVTLQAKKTVPYEVVSNEQNEMDIYINVTSLSSDQISREVRVTLKARPSLISDYRATGHGLLVFPLIESPIYSLIAFFSNSFFR</sequence>
<protein>
    <recommendedName>
        <fullName evidence="3">Alpha-galactosidase NEW3 domain-containing protein</fullName>
    </recommendedName>
</protein>
<gene>
    <name evidence="1" type="ORF">Sv326_0878</name>
</gene>
<organism evidence="1 2">
    <name type="scientific">Fermentimicrarchaeum limneticum</name>
    <dbReference type="NCBI Taxonomy" id="2795018"/>
    <lineage>
        <taxon>Archaea</taxon>
        <taxon>Candidatus Micrarchaeota</taxon>
        <taxon>Candidatus Fermentimicrarchaeales</taxon>
        <taxon>Candidatus Fermentimicrarchaeaceae</taxon>
        <taxon>Candidatus Fermentimicrarchaeum</taxon>
    </lineage>
</organism>
<evidence type="ECO:0000313" key="1">
    <source>
        <dbReference type="EMBL" id="QLJ53053.1"/>
    </source>
</evidence>
<dbReference type="AlphaFoldDB" id="A0A7D5XFA7"/>
<proteinExistence type="predicted"/>
<dbReference type="Proteomes" id="UP000510821">
    <property type="component" value="Chromosome"/>
</dbReference>
<reference evidence="2" key="1">
    <citation type="submission" date="2020-07" db="EMBL/GenBank/DDBJ databases">
        <title>Metabolic diversity and evolutionary history of the archaeal phylum ###Micrarchaeota### uncovered from a freshwater lake metagenome.</title>
        <authorList>
            <person name="Kadnikov V.V."/>
            <person name="Savvichev A.S."/>
            <person name="Mardanov A.V."/>
            <person name="Beletsky A.V."/>
            <person name="Chupakov A.V."/>
            <person name="Kokryatskaya N.M."/>
            <person name="Pimenov N.V."/>
            <person name="Ravin N.V."/>
        </authorList>
    </citation>
    <scope>NUCLEOTIDE SEQUENCE [LARGE SCALE GENOMIC DNA]</scope>
</reference>
<dbReference type="EMBL" id="CP058998">
    <property type="protein sequence ID" value="QLJ53053.1"/>
    <property type="molecule type" value="Genomic_DNA"/>
</dbReference>
<accession>A0A7D5XFA7</accession>
<name>A0A7D5XFA7_FERL1</name>
<evidence type="ECO:0008006" key="3">
    <source>
        <dbReference type="Google" id="ProtNLM"/>
    </source>
</evidence>
<evidence type="ECO:0000313" key="2">
    <source>
        <dbReference type="Proteomes" id="UP000510821"/>
    </source>
</evidence>
<dbReference type="KEGG" id="flt:Sv326_0878"/>